<name>A0A2Z6RRL9_9GLOM</name>
<dbReference type="InterPro" id="IPR051681">
    <property type="entry name" value="Ser/Thr_Kinases-Pseudokinases"/>
</dbReference>
<dbReference type="Pfam" id="PF07714">
    <property type="entry name" value="PK_Tyr_Ser-Thr"/>
    <property type="match status" value="1"/>
</dbReference>
<protein>
    <recommendedName>
        <fullName evidence="1">Protein kinase domain-containing protein</fullName>
    </recommendedName>
</protein>
<comment type="caution">
    <text evidence="2">The sequence shown here is derived from an EMBL/GenBank/DDBJ whole genome shotgun (WGS) entry which is preliminary data.</text>
</comment>
<dbReference type="PANTHER" id="PTHR44329">
    <property type="entry name" value="SERINE/THREONINE-PROTEIN KINASE TNNI3K-RELATED"/>
    <property type="match status" value="1"/>
</dbReference>
<dbReference type="PANTHER" id="PTHR44329:SF293">
    <property type="entry name" value="MITOGEN-ACTIVATED PROTEIN KINASE KINASE KINASE"/>
    <property type="match status" value="1"/>
</dbReference>
<dbReference type="InterPro" id="IPR001245">
    <property type="entry name" value="Ser-Thr/Tyr_kinase_cat_dom"/>
</dbReference>
<evidence type="ECO:0000313" key="2">
    <source>
        <dbReference type="EMBL" id="GBB99629.1"/>
    </source>
</evidence>
<reference evidence="2 3" key="1">
    <citation type="submission" date="2017-11" db="EMBL/GenBank/DDBJ databases">
        <title>The genome of Rhizophagus clarus HR1 reveals common genetic basis of auxotrophy among arbuscular mycorrhizal fungi.</title>
        <authorList>
            <person name="Kobayashi Y."/>
        </authorList>
    </citation>
    <scope>NUCLEOTIDE SEQUENCE [LARGE SCALE GENOMIC DNA]</scope>
    <source>
        <strain evidence="2 3">HR1</strain>
    </source>
</reference>
<dbReference type="SUPFAM" id="SSF56112">
    <property type="entry name" value="Protein kinase-like (PK-like)"/>
    <property type="match status" value="1"/>
</dbReference>
<dbReference type="Proteomes" id="UP000247702">
    <property type="component" value="Unassembled WGS sequence"/>
</dbReference>
<evidence type="ECO:0000313" key="3">
    <source>
        <dbReference type="Proteomes" id="UP000247702"/>
    </source>
</evidence>
<dbReference type="GO" id="GO:0005524">
    <property type="term" value="F:ATP binding"/>
    <property type="evidence" value="ECO:0007669"/>
    <property type="project" value="InterPro"/>
</dbReference>
<sequence length="362" mass="42605">MFYLKIILVIYLEDSGNAVLDRFIFEKNLKWIPYNKLENVEYVDKGGFGTVYKAIWLDNDEEKKWEYHERCLNSNEIIDLHGFAKNPDTLNYMVVMDYANRGNLRGNLTKIIKYNWKQKLHMLYKIISGLNEIHEQNLIHCDFHDGNILNHKDEKSEGEKDKEYKIYISDLGLCRPAKSFFKKDDIYGVIPFMAPEVLRGKPYTPASDIYSFSMIMWEFTSGLHHLMIEHMIFNLSICKGERPKIIENTPQCYIDLMKNCWDEDPLKRPSTSEVSDIIKKWIFLPYKMKIENIDEKLKSNIMEFINAPIRHSNLITTFHLQACYTSRLLNFTSGKLNEILESECLDCIVSDMKSLDIKTDEN</sequence>
<accession>A0A2Z6RRL9</accession>
<feature type="domain" description="Protein kinase" evidence="1">
    <location>
        <begin position="37"/>
        <end position="282"/>
    </location>
</feature>
<organism evidence="2 3">
    <name type="scientific">Rhizophagus clarus</name>
    <dbReference type="NCBI Taxonomy" id="94130"/>
    <lineage>
        <taxon>Eukaryota</taxon>
        <taxon>Fungi</taxon>
        <taxon>Fungi incertae sedis</taxon>
        <taxon>Mucoromycota</taxon>
        <taxon>Glomeromycotina</taxon>
        <taxon>Glomeromycetes</taxon>
        <taxon>Glomerales</taxon>
        <taxon>Glomeraceae</taxon>
        <taxon>Rhizophagus</taxon>
    </lineage>
</organism>
<evidence type="ECO:0000259" key="1">
    <source>
        <dbReference type="PROSITE" id="PS50011"/>
    </source>
</evidence>
<proteinExistence type="predicted"/>
<dbReference type="InterPro" id="IPR011009">
    <property type="entry name" value="Kinase-like_dom_sf"/>
</dbReference>
<dbReference type="GO" id="GO:0004674">
    <property type="term" value="F:protein serine/threonine kinase activity"/>
    <property type="evidence" value="ECO:0007669"/>
    <property type="project" value="TreeGrafter"/>
</dbReference>
<dbReference type="Gene3D" id="1.10.510.10">
    <property type="entry name" value="Transferase(Phosphotransferase) domain 1"/>
    <property type="match status" value="1"/>
</dbReference>
<dbReference type="InterPro" id="IPR000719">
    <property type="entry name" value="Prot_kinase_dom"/>
</dbReference>
<dbReference type="AlphaFoldDB" id="A0A2Z6RRL9"/>
<dbReference type="EMBL" id="BEXD01002879">
    <property type="protein sequence ID" value="GBB99629.1"/>
    <property type="molecule type" value="Genomic_DNA"/>
</dbReference>
<keyword evidence="3" id="KW-1185">Reference proteome</keyword>
<gene>
    <name evidence="2" type="ORF">RclHR1_03590004</name>
</gene>
<dbReference type="PROSITE" id="PS50011">
    <property type="entry name" value="PROTEIN_KINASE_DOM"/>
    <property type="match status" value="1"/>
</dbReference>